<sequence length="234" mass="24932">MIALHQLTVGYGGASLFPPLSGHFATGSLTAVIGVNGAGKSTLLKTIAGLLPLQGGSLQFSTYPPPAVAYLPQQLELDRLFPITVGDLVAMGCWRRSGIFGAVTRSQRQCITEALETVGMSPLAHRPLNALSGGQLQRALFARLLVQQTPLILLDEPFTGIDTATTGLLLRVIEQLHRQGKTLIAVLHDMAMVADHFPQALLLSTQHCRWGAADEVLTQGYAGNTATYRQAVAP</sequence>
<evidence type="ECO:0000256" key="1">
    <source>
        <dbReference type="ARBA" id="ARBA00005417"/>
    </source>
</evidence>
<dbReference type="Pfam" id="PF00005">
    <property type="entry name" value="ABC_tran"/>
    <property type="match status" value="1"/>
</dbReference>
<keyword evidence="4 6" id="KW-0067">ATP-binding</keyword>
<evidence type="ECO:0000259" key="5">
    <source>
        <dbReference type="PROSITE" id="PS50893"/>
    </source>
</evidence>
<protein>
    <submittedName>
        <fullName evidence="6">ABC transporter ATP-binding protein</fullName>
    </submittedName>
</protein>
<dbReference type="InterPro" id="IPR027417">
    <property type="entry name" value="P-loop_NTPase"/>
</dbReference>
<comment type="similarity">
    <text evidence="1">Belongs to the ABC transporter superfamily.</text>
</comment>
<feature type="domain" description="ABC transporter" evidence="5">
    <location>
        <begin position="2"/>
        <end position="230"/>
    </location>
</feature>
<dbReference type="PANTHER" id="PTHR42734:SF5">
    <property type="entry name" value="IRON TRANSPORT SYSTEM ATP-BINDING PROTEIN HI_0361-RELATED"/>
    <property type="match status" value="1"/>
</dbReference>
<dbReference type="SUPFAM" id="SSF52540">
    <property type="entry name" value="P-loop containing nucleoside triphosphate hydrolases"/>
    <property type="match status" value="1"/>
</dbReference>
<dbReference type="PANTHER" id="PTHR42734">
    <property type="entry name" value="METAL TRANSPORT SYSTEM ATP-BINDING PROTEIN TM_0124-RELATED"/>
    <property type="match status" value="1"/>
</dbReference>
<keyword evidence="2" id="KW-0813">Transport</keyword>
<reference evidence="6 7" key="1">
    <citation type="submission" date="2019-07" db="EMBL/GenBank/DDBJ databases">
        <title>Serratia dokdonensis sp. nov., an elicitor of systemic resistance in Nicotiana Tabacum.</title>
        <authorList>
            <person name="Son J.-S."/>
            <person name="Hwang Y.-J."/>
            <person name="Lee S.-Y."/>
            <person name="Ghim S.-Y."/>
        </authorList>
    </citation>
    <scope>NUCLEOTIDE SEQUENCE [LARGE SCALE GENOMIC DNA]</scope>
    <source>
        <strain evidence="6 7">KUDC3025</strain>
    </source>
</reference>
<dbReference type="Gene3D" id="3.40.50.300">
    <property type="entry name" value="P-loop containing nucleotide triphosphate hydrolases"/>
    <property type="match status" value="1"/>
</dbReference>
<dbReference type="PROSITE" id="PS50893">
    <property type="entry name" value="ABC_TRANSPORTER_2"/>
    <property type="match status" value="1"/>
</dbReference>
<dbReference type="InterPro" id="IPR003439">
    <property type="entry name" value="ABC_transporter-like_ATP-bd"/>
</dbReference>
<dbReference type="InterPro" id="IPR003593">
    <property type="entry name" value="AAA+_ATPase"/>
</dbReference>
<keyword evidence="7" id="KW-1185">Reference proteome</keyword>
<dbReference type="GO" id="GO:0005524">
    <property type="term" value="F:ATP binding"/>
    <property type="evidence" value="ECO:0007669"/>
    <property type="project" value="UniProtKB-KW"/>
</dbReference>
<name>A0ABX6GJ79_9GAMM</name>
<dbReference type="InterPro" id="IPR017871">
    <property type="entry name" value="ABC_transporter-like_CS"/>
</dbReference>
<dbReference type="Proteomes" id="UP000430368">
    <property type="component" value="Chromosome"/>
</dbReference>
<evidence type="ECO:0000313" key="7">
    <source>
        <dbReference type="Proteomes" id="UP000430368"/>
    </source>
</evidence>
<dbReference type="RefSeq" id="WP_160031352.1">
    <property type="nucleotide sequence ID" value="NZ_CP041764.1"/>
</dbReference>
<dbReference type="EMBL" id="CP041764">
    <property type="protein sequence ID" value="QHA86326.1"/>
    <property type="molecule type" value="Genomic_DNA"/>
</dbReference>
<organism evidence="6 7">
    <name type="scientific">Serratia rhizosphaerae</name>
    <dbReference type="NCBI Taxonomy" id="2597702"/>
    <lineage>
        <taxon>Bacteria</taxon>
        <taxon>Pseudomonadati</taxon>
        <taxon>Pseudomonadota</taxon>
        <taxon>Gammaproteobacteria</taxon>
        <taxon>Enterobacterales</taxon>
        <taxon>Yersiniaceae</taxon>
        <taxon>Serratia</taxon>
    </lineage>
</organism>
<evidence type="ECO:0000256" key="2">
    <source>
        <dbReference type="ARBA" id="ARBA00022448"/>
    </source>
</evidence>
<gene>
    <name evidence="6" type="ORF">FO014_04695</name>
</gene>
<keyword evidence="3" id="KW-0547">Nucleotide-binding</keyword>
<dbReference type="CDD" id="cd03235">
    <property type="entry name" value="ABC_Metallic_Cations"/>
    <property type="match status" value="1"/>
</dbReference>
<proteinExistence type="inferred from homology"/>
<dbReference type="PROSITE" id="PS00211">
    <property type="entry name" value="ABC_TRANSPORTER_1"/>
    <property type="match status" value="1"/>
</dbReference>
<evidence type="ECO:0000256" key="4">
    <source>
        <dbReference type="ARBA" id="ARBA00022840"/>
    </source>
</evidence>
<evidence type="ECO:0000313" key="6">
    <source>
        <dbReference type="EMBL" id="QHA86326.1"/>
    </source>
</evidence>
<dbReference type="InterPro" id="IPR050153">
    <property type="entry name" value="Metal_Ion_Import_ABC"/>
</dbReference>
<accession>A0ABX6GJ79</accession>
<dbReference type="SMART" id="SM00382">
    <property type="entry name" value="AAA"/>
    <property type="match status" value="1"/>
</dbReference>
<evidence type="ECO:0000256" key="3">
    <source>
        <dbReference type="ARBA" id="ARBA00022741"/>
    </source>
</evidence>